<dbReference type="Proteomes" id="UP001232992">
    <property type="component" value="Unassembled WGS sequence"/>
</dbReference>
<dbReference type="RefSeq" id="WP_283757521.1">
    <property type="nucleotide sequence ID" value="NZ_JAQOSQ010000004.1"/>
</dbReference>
<gene>
    <name evidence="4" type="ORF">PMH09_06630</name>
</gene>
<evidence type="ECO:0000259" key="2">
    <source>
        <dbReference type="Pfam" id="PF01408"/>
    </source>
</evidence>
<keyword evidence="5" id="KW-1185">Reference proteome</keyword>
<proteinExistence type="inferred from homology"/>
<accession>A0ABT7BWH8</accession>
<comment type="caution">
    <text evidence="4">The sequence shown here is derived from an EMBL/GenBank/DDBJ whole genome shotgun (WGS) entry which is preliminary data.</text>
</comment>
<dbReference type="PANTHER" id="PTHR43377:SF10">
    <property type="entry name" value="BILIVERDIN REDUCTASE"/>
    <property type="match status" value="1"/>
</dbReference>
<evidence type="ECO:0000259" key="3">
    <source>
        <dbReference type="Pfam" id="PF02894"/>
    </source>
</evidence>
<sequence length="336" mass="37109">MSLKRLTPPVRAGIIGTGFAAGRRARALQEDDRAQLVAAVGHQPEKTEQFARTYGLQVLPHWQDLVALSDLDLVVVSTINRDCAAIAKGALQARKHVVVEYPLALNLTAGRELLVLAQNQQRLLHVEHIEVLGELHQVFKQALSQLGEVSYARYSKIAPKHPAPQRWSYQKSLFGFPLVASLSCIHRLTDAFGMVSSVSCQTRYWPEEQEQYGACLSTAQLTFKCGTIADIIYAKGDRFWHPERRLEARGSQGSIICSSQSALLIQEDRTREIAIGSRRGLFAEDTRQVLNHLIAAEPLYITAEASLYALQVACAAEQSAATGRVVWVDELDAIAV</sequence>
<name>A0ABT7BWH8_9CYAN</name>
<dbReference type="EMBL" id="JAQOSQ010000004">
    <property type="protein sequence ID" value="MDJ1182869.1"/>
    <property type="molecule type" value="Genomic_DNA"/>
</dbReference>
<dbReference type="InterPro" id="IPR051450">
    <property type="entry name" value="Gfo/Idh/MocA_Oxidoreductases"/>
</dbReference>
<protein>
    <submittedName>
        <fullName evidence="4">Gfo/Idh/MocA family oxidoreductase</fullName>
    </submittedName>
</protein>
<dbReference type="Gene3D" id="3.40.50.720">
    <property type="entry name" value="NAD(P)-binding Rossmann-like Domain"/>
    <property type="match status" value="1"/>
</dbReference>
<feature type="domain" description="Gfo/Idh/MocA-like oxidoreductase N-terminal" evidence="2">
    <location>
        <begin position="11"/>
        <end position="128"/>
    </location>
</feature>
<dbReference type="Gene3D" id="3.30.360.10">
    <property type="entry name" value="Dihydrodipicolinate Reductase, domain 2"/>
    <property type="match status" value="1"/>
</dbReference>
<dbReference type="PANTHER" id="PTHR43377">
    <property type="entry name" value="BILIVERDIN REDUCTASE A"/>
    <property type="match status" value="1"/>
</dbReference>
<comment type="similarity">
    <text evidence="1">Belongs to the Gfo/Idh/MocA family.</text>
</comment>
<evidence type="ECO:0000313" key="5">
    <source>
        <dbReference type="Proteomes" id="UP001232992"/>
    </source>
</evidence>
<dbReference type="InterPro" id="IPR000683">
    <property type="entry name" value="Gfo/Idh/MocA-like_OxRdtase_N"/>
</dbReference>
<dbReference type="InterPro" id="IPR004104">
    <property type="entry name" value="Gfo/Idh/MocA-like_OxRdtase_C"/>
</dbReference>
<dbReference type="InterPro" id="IPR036291">
    <property type="entry name" value="NAD(P)-bd_dom_sf"/>
</dbReference>
<evidence type="ECO:0000256" key="1">
    <source>
        <dbReference type="ARBA" id="ARBA00010928"/>
    </source>
</evidence>
<feature type="domain" description="Gfo/Idh/MocA-like oxidoreductase C-terminal" evidence="3">
    <location>
        <begin position="145"/>
        <end position="326"/>
    </location>
</feature>
<dbReference type="SUPFAM" id="SSF51735">
    <property type="entry name" value="NAD(P)-binding Rossmann-fold domains"/>
    <property type="match status" value="1"/>
</dbReference>
<dbReference type="SUPFAM" id="SSF55347">
    <property type="entry name" value="Glyceraldehyde-3-phosphate dehydrogenase-like, C-terminal domain"/>
    <property type="match status" value="1"/>
</dbReference>
<organism evidence="4 5">
    <name type="scientific">Roseofilum casamattae BLCC-M143</name>
    <dbReference type="NCBI Taxonomy" id="3022442"/>
    <lineage>
        <taxon>Bacteria</taxon>
        <taxon>Bacillati</taxon>
        <taxon>Cyanobacteriota</taxon>
        <taxon>Cyanophyceae</taxon>
        <taxon>Desertifilales</taxon>
        <taxon>Desertifilaceae</taxon>
        <taxon>Roseofilum</taxon>
        <taxon>Roseofilum casamattae</taxon>
    </lineage>
</organism>
<reference evidence="4 5" key="1">
    <citation type="submission" date="2023-01" db="EMBL/GenBank/DDBJ databases">
        <title>Novel diversity within Roseofilum (Cyanobacteria; Desertifilaceae) from marine benthic mats with descriptions of four novel species.</title>
        <authorList>
            <person name="Wang Y."/>
            <person name="Berthold D.E."/>
            <person name="Hu J."/>
            <person name="Lefler F.W."/>
            <person name="Laughinghouse H.D. IV."/>
        </authorList>
    </citation>
    <scope>NUCLEOTIDE SEQUENCE [LARGE SCALE GENOMIC DNA]</scope>
    <source>
        <strain evidence="4 5">BLCC-M143</strain>
    </source>
</reference>
<dbReference type="Pfam" id="PF02894">
    <property type="entry name" value="GFO_IDH_MocA_C"/>
    <property type="match status" value="1"/>
</dbReference>
<evidence type="ECO:0000313" key="4">
    <source>
        <dbReference type="EMBL" id="MDJ1182869.1"/>
    </source>
</evidence>
<dbReference type="Pfam" id="PF01408">
    <property type="entry name" value="GFO_IDH_MocA"/>
    <property type="match status" value="1"/>
</dbReference>